<evidence type="ECO:0000313" key="3">
    <source>
        <dbReference type="Proteomes" id="UP000274922"/>
    </source>
</evidence>
<name>A0A4V1IU04_9FUNG</name>
<feature type="transmembrane region" description="Helical" evidence="1">
    <location>
        <begin position="282"/>
        <end position="298"/>
    </location>
</feature>
<reference evidence="3" key="1">
    <citation type="journal article" date="2018" name="Nat. Microbiol.">
        <title>Leveraging single-cell genomics to expand the fungal tree of life.</title>
        <authorList>
            <person name="Ahrendt S.R."/>
            <person name="Quandt C.A."/>
            <person name="Ciobanu D."/>
            <person name="Clum A."/>
            <person name="Salamov A."/>
            <person name="Andreopoulos B."/>
            <person name="Cheng J.F."/>
            <person name="Woyke T."/>
            <person name="Pelin A."/>
            <person name="Henrissat B."/>
            <person name="Reynolds N.K."/>
            <person name="Benny G.L."/>
            <person name="Smith M.E."/>
            <person name="James T.Y."/>
            <person name="Grigoriev I.V."/>
        </authorList>
    </citation>
    <scope>NUCLEOTIDE SEQUENCE [LARGE SCALE GENOMIC DNA]</scope>
    <source>
        <strain evidence="3">ATCC 52028</strain>
    </source>
</reference>
<protein>
    <recommendedName>
        <fullName evidence="4">FZ domain-containing protein</fullName>
    </recommendedName>
</protein>
<keyword evidence="1" id="KW-1133">Transmembrane helix</keyword>
<dbReference type="InterPro" id="IPR050949">
    <property type="entry name" value="GPCR_Fz/Smo-like"/>
</dbReference>
<feature type="transmembrane region" description="Helical" evidence="1">
    <location>
        <begin position="226"/>
        <end position="247"/>
    </location>
</feature>
<gene>
    <name evidence="2" type="ORF">CXG81DRAFT_28344</name>
</gene>
<proteinExistence type="predicted"/>
<sequence length="583" mass="63646">MAFESAFPTCITAVRYHTCATLWPPCATSATPCPTSCGHVLAHCGVEAPGAPFAALNVAIDEVAPGTQNCVYDHSAASDPSVVLGSDAASTTTTTRIPAPTTTTTLALATTTTTTEVTASVCVDTALAIVRAAAAASQQDPVCPLPFVARPGIHAELERYRDPIKQHRLAPPLCLGVCCLPCDAHPIWPEGFIKRYVDIQILLLAASAPLWLFCLTFQFHPSRYKYPQYFLTTFVIGHVFMTLSAMIQAPRRGNICSRTIYTATAFFDGDVAPIGWFMDMGSMWSVAMNLLFLVHMLERMTFNSNRLQRYIFAPITGITIVCFAKAIVFTALGSFRLSPNTAVTFEMTSPYFIGKIVSMGTTVVLSVLAAIAVIGYLLFVIYQQRSIFRSQTEFWERALQMIGIQWRTYVCLMVIALTWSFSLAAHVIVTPSIKAMYQPLLQEPHFSTWATCLFQGHARSDCEGIMALRGFQLYLVMLPGLINGVFSCLMPPILLLRSSNRALLERLPYVGRYLRSKPAPPAAPDSLHFKVISVASMCHELSPPVRIATALHDVYNSGAITAGVPRAHGLRSPSISPVSGRCL</sequence>
<feature type="transmembrane region" description="Helical" evidence="1">
    <location>
        <begin position="310"/>
        <end position="332"/>
    </location>
</feature>
<keyword evidence="1" id="KW-0472">Membrane</keyword>
<keyword evidence="3" id="KW-1185">Reference proteome</keyword>
<feature type="transmembrane region" description="Helical" evidence="1">
    <location>
        <begin position="201"/>
        <end position="220"/>
    </location>
</feature>
<evidence type="ECO:0000313" key="2">
    <source>
        <dbReference type="EMBL" id="RKO98867.1"/>
    </source>
</evidence>
<dbReference type="PANTHER" id="PTHR31787:SF14">
    <property type="entry name" value="FRIZZLED AND SMOOTHENED-LIKE PROTEIN N-RELATED"/>
    <property type="match status" value="1"/>
</dbReference>
<dbReference type="AlphaFoldDB" id="A0A4V1IU04"/>
<keyword evidence="1" id="KW-0812">Transmembrane</keyword>
<feature type="transmembrane region" description="Helical" evidence="1">
    <location>
        <begin position="352"/>
        <end position="382"/>
    </location>
</feature>
<feature type="transmembrane region" description="Helical" evidence="1">
    <location>
        <begin position="473"/>
        <end position="496"/>
    </location>
</feature>
<dbReference type="EMBL" id="ML014351">
    <property type="protein sequence ID" value="RKO98867.1"/>
    <property type="molecule type" value="Genomic_DNA"/>
</dbReference>
<organism evidence="2 3">
    <name type="scientific">Caulochytrium protostelioides</name>
    <dbReference type="NCBI Taxonomy" id="1555241"/>
    <lineage>
        <taxon>Eukaryota</taxon>
        <taxon>Fungi</taxon>
        <taxon>Fungi incertae sedis</taxon>
        <taxon>Chytridiomycota</taxon>
        <taxon>Chytridiomycota incertae sedis</taxon>
        <taxon>Chytridiomycetes</taxon>
        <taxon>Caulochytriales</taxon>
        <taxon>Caulochytriaceae</taxon>
        <taxon>Caulochytrium</taxon>
    </lineage>
</organism>
<feature type="transmembrane region" description="Helical" evidence="1">
    <location>
        <begin position="409"/>
        <end position="429"/>
    </location>
</feature>
<evidence type="ECO:0000256" key="1">
    <source>
        <dbReference type="SAM" id="Phobius"/>
    </source>
</evidence>
<dbReference type="Proteomes" id="UP000274922">
    <property type="component" value="Unassembled WGS sequence"/>
</dbReference>
<evidence type="ECO:0008006" key="4">
    <source>
        <dbReference type="Google" id="ProtNLM"/>
    </source>
</evidence>
<dbReference type="PANTHER" id="PTHR31787">
    <property type="entry name" value="G-PROTEIN-COUPLED RECEPTOR GPCR FAMILY PROTEIN"/>
    <property type="match status" value="1"/>
</dbReference>
<accession>A0A4V1IU04</accession>